<accession>A0A6H5GRR9</accession>
<feature type="non-terminal residue" evidence="1">
    <location>
        <position position="63"/>
    </location>
</feature>
<sequence length="63" mass="7501">MVDPGFFLSHRNPTPDGSPLFWKQYNGDEILRVKTEGFEMADDEFIKEQKSILNLWRRLLNMK</sequence>
<dbReference type="EMBL" id="CADCXU010016796">
    <property type="protein sequence ID" value="CAB0005890.1"/>
    <property type="molecule type" value="Genomic_DNA"/>
</dbReference>
<proteinExistence type="predicted"/>
<keyword evidence="2" id="KW-1185">Reference proteome</keyword>
<dbReference type="Proteomes" id="UP000479000">
    <property type="component" value="Unassembled WGS sequence"/>
</dbReference>
<reference evidence="1 2" key="1">
    <citation type="submission" date="2020-02" db="EMBL/GenBank/DDBJ databases">
        <authorList>
            <person name="Ferguson B K."/>
        </authorList>
    </citation>
    <scope>NUCLEOTIDE SEQUENCE [LARGE SCALE GENOMIC DNA]</scope>
</reference>
<gene>
    <name evidence="1" type="ORF">NTEN_LOCUS11367</name>
</gene>
<evidence type="ECO:0000313" key="2">
    <source>
        <dbReference type="Proteomes" id="UP000479000"/>
    </source>
</evidence>
<protein>
    <submittedName>
        <fullName evidence="1">Uncharacterized protein</fullName>
    </submittedName>
</protein>
<organism evidence="1 2">
    <name type="scientific">Nesidiocoris tenuis</name>
    <dbReference type="NCBI Taxonomy" id="355587"/>
    <lineage>
        <taxon>Eukaryota</taxon>
        <taxon>Metazoa</taxon>
        <taxon>Ecdysozoa</taxon>
        <taxon>Arthropoda</taxon>
        <taxon>Hexapoda</taxon>
        <taxon>Insecta</taxon>
        <taxon>Pterygota</taxon>
        <taxon>Neoptera</taxon>
        <taxon>Paraneoptera</taxon>
        <taxon>Hemiptera</taxon>
        <taxon>Heteroptera</taxon>
        <taxon>Panheteroptera</taxon>
        <taxon>Cimicomorpha</taxon>
        <taxon>Miridae</taxon>
        <taxon>Dicyphina</taxon>
        <taxon>Nesidiocoris</taxon>
    </lineage>
</organism>
<dbReference type="AlphaFoldDB" id="A0A6H5GRR9"/>
<evidence type="ECO:0000313" key="1">
    <source>
        <dbReference type="EMBL" id="CAB0005890.1"/>
    </source>
</evidence>
<name>A0A6H5GRR9_9HEMI</name>